<feature type="compositionally biased region" description="Polar residues" evidence="1">
    <location>
        <begin position="95"/>
        <end position="104"/>
    </location>
</feature>
<proteinExistence type="predicted"/>
<reference evidence="2" key="2">
    <citation type="submission" date="2023-05" db="EMBL/GenBank/DDBJ databases">
        <authorList>
            <consortium name="Lawrence Berkeley National Laboratory"/>
            <person name="Steindorff A."/>
            <person name="Hensen N."/>
            <person name="Bonometti L."/>
            <person name="Westerberg I."/>
            <person name="Brannstrom I.O."/>
            <person name="Guillou S."/>
            <person name="Cros-Aarteil S."/>
            <person name="Calhoun S."/>
            <person name="Haridas S."/>
            <person name="Kuo A."/>
            <person name="Mondo S."/>
            <person name="Pangilinan J."/>
            <person name="Riley R."/>
            <person name="Labutti K."/>
            <person name="Andreopoulos B."/>
            <person name="Lipzen A."/>
            <person name="Chen C."/>
            <person name="Yanf M."/>
            <person name="Daum C."/>
            <person name="Ng V."/>
            <person name="Clum A."/>
            <person name="Ohm R."/>
            <person name="Martin F."/>
            <person name="Silar P."/>
            <person name="Natvig D."/>
            <person name="Lalanne C."/>
            <person name="Gautier V."/>
            <person name="Ament-Velasquez S.L."/>
            <person name="Kruys A."/>
            <person name="Hutchinson M.I."/>
            <person name="Powell A.J."/>
            <person name="Barry K."/>
            <person name="Miller A.N."/>
            <person name="Grigoriev I.V."/>
            <person name="Debuchy R."/>
            <person name="Gladieux P."/>
            <person name="Thoren M.H."/>
            <person name="Johannesson H."/>
        </authorList>
    </citation>
    <scope>NUCLEOTIDE SEQUENCE</scope>
    <source>
        <strain evidence="2">CBS 731.68</strain>
    </source>
</reference>
<feature type="region of interest" description="Disordered" evidence="1">
    <location>
        <begin position="44"/>
        <end position="69"/>
    </location>
</feature>
<keyword evidence="3" id="KW-1185">Reference proteome</keyword>
<dbReference type="Proteomes" id="UP001302602">
    <property type="component" value="Unassembled WGS sequence"/>
</dbReference>
<gene>
    <name evidence="2" type="ORF">N657DRAFT_640877</name>
</gene>
<comment type="caution">
    <text evidence="2">The sequence shown here is derived from an EMBL/GenBank/DDBJ whole genome shotgun (WGS) entry which is preliminary data.</text>
</comment>
<dbReference type="AlphaFoldDB" id="A0AAN6U5U8"/>
<name>A0AAN6U5U8_9PEZI</name>
<evidence type="ECO:0000313" key="2">
    <source>
        <dbReference type="EMBL" id="KAK4126990.1"/>
    </source>
</evidence>
<accession>A0AAN6U5U8</accession>
<evidence type="ECO:0000313" key="3">
    <source>
        <dbReference type="Proteomes" id="UP001302602"/>
    </source>
</evidence>
<reference evidence="2" key="1">
    <citation type="journal article" date="2023" name="Mol. Phylogenet. Evol.">
        <title>Genome-scale phylogeny and comparative genomics of the fungal order Sordariales.</title>
        <authorList>
            <person name="Hensen N."/>
            <person name="Bonometti L."/>
            <person name="Westerberg I."/>
            <person name="Brannstrom I.O."/>
            <person name="Guillou S."/>
            <person name="Cros-Aarteil S."/>
            <person name="Calhoun S."/>
            <person name="Haridas S."/>
            <person name="Kuo A."/>
            <person name="Mondo S."/>
            <person name="Pangilinan J."/>
            <person name="Riley R."/>
            <person name="LaButti K."/>
            <person name="Andreopoulos B."/>
            <person name="Lipzen A."/>
            <person name="Chen C."/>
            <person name="Yan M."/>
            <person name="Daum C."/>
            <person name="Ng V."/>
            <person name="Clum A."/>
            <person name="Steindorff A."/>
            <person name="Ohm R.A."/>
            <person name="Martin F."/>
            <person name="Silar P."/>
            <person name="Natvig D.O."/>
            <person name="Lalanne C."/>
            <person name="Gautier V."/>
            <person name="Ament-Velasquez S.L."/>
            <person name="Kruys A."/>
            <person name="Hutchinson M.I."/>
            <person name="Powell A.J."/>
            <person name="Barry K."/>
            <person name="Miller A.N."/>
            <person name="Grigoriev I.V."/>
            <person name="Debuchy R."/>
            <person name="Gladieux P."/>
            <person name="Hiltunen Thoren M."/>
            <person name="Johannesson H."/>
        </authorList>
    </citation>
    <scope>NUCLEOTIDE SEQUENCE</scope>
    <source>
        <strain evidence="2">CBS 731.68</strain>
    </source>
</reference>
<dbReference type="GeneID" id="87828823"/>
<sequence length="150" mass="16107">MCLLSTVRLSLLKSTNANESLNAASSGIRFLRGQSSVCWRGASSTSHRLGDEKGGRFRDEWGSPSFVHQDGKQSRTQMAAMAAGVIQQVIVSSGGWSTRGTNAPQPRRLDSDSALPTPPHRAPPSSLHQALRIAIRVDGIITLLVSKFPT</sequence>
<feature type="compositionally biased region" description="Basic and acidic residues" evidence="1">
    <location>
        <begin position="48"/>
        <end position="61"/>
    </location>
</feature>
<evidence type="ECO:0000256" key="1">
    <source>
        <dbReference type="SAM" id="MobiDB-lite"/>
    </source>
</evidence>
<dbReference type="EMBL" id="MU853224">
    <property type="protein sequence ID" value="KAK4126990.1"/>
    <property type="molecule type" value="Genomic_DNA"/>
</dbReference>
<organism evidence="2 3">
    <name type="scientific">Parathielavia appendiculata</name>
    <dbReference type="NCBI Taxonomy" id="2587402"/>
    <lineage>
        <taxon>Eukaryota</taxon>
        <taxon>Fungi</taxon>
        <taxon>Dikarya</taxon>
        <taxon>Ascomycota</taxon>
        <taxon>Pezizomycotina</taxon>
        <taxon>Sordariomycetes</taxon>
        <taxon>Sordariomycetidae</taxon>
        <taxon>Sordariales</taxon>
        <taxon>Chaetomiaceae</taxon>
        <taxon>Parathielavia</taxon>
    </lineage>
</organism>
<protein>
    <submittedName>
        <fullName evidence="2">Uncharacterized protein</fullName>
    </submittedName>
</protein>
<feature type="region of interest" description="Disordered" evidence="1">
    <location>
        <begin position="95"/>
        <end position="127"/>
    </location>
</feature>
<dbReference type="RefSeq" id="XP_062650761.1">
    <property type="nucleotide sequence ID" value="XM_062792054.1"/>
</dbReference>